<dbReference type="Pfam" id="PF22234">
    <property type="entry name" value="Rv2466c-like"/>
    <property type="match status" value="1"/>
</dbReference>
<name>A0A3N4AEA3_9MICC</name>
<dbReference type="InterPro" id="IPR036249">
    <property type="entry name" value="Thioredoxin-like_sf"/>
</dbReference>
<keyword evidence="2" id="KW-1185">Reference proteome</keyword>
<proteinExistence type="predicted"/>
<dbReference type="Gene3D" id="3.40.30.10">
    <property type="entry name" value="Glutaredoxin"/>
    <property type="match status" value="1"/>
</dbReference>
<dbReference type="EMBL" id="RKMF01000002">
    <property type="protein sequence ID" value="ROZ64593.1"/>
    <property type="molecule type" value="Genomic_DNA"/>
</dbReference>
<dbReference type="SUPFAM" id="SSF52833">
    <property type="entry name" value="Thioredoxin-like"/>
    <property type="match status" value="1"/>
</dbReference>
<protein>
    <submittedName>
        <fullName evidence="1">Disulfide bond formation protein DsbA</fullName>
    </submittedName>
</protein>
<evidence type="ECO:0000313" key="1">
    <source>
        <dbReference type="EMBL" id="ROZ64593.1"/>
    </source>
</evidence>
<reference evidence="1 2" key="1">
    <citation type="submission" date="2018-10" db="EMBL/GenBank/DDBJ databases">
        <title>Kocuria sp. M5W7-7, whole genome shotgun sequence.</title>
        <authorList>
            <person name="Tuo L."/>
        </authorList>
    </citation>
    <scope>NUCLEOTIDE SEQUENCE [LARGE SCALE GENOMIC DNA]</scope>
    <source>
        <strain evidence="1 2">M5W7-7</strain>
    </source>
</reference>
<accession>A0A3N4AEA3</accession>
<organism evidence="1 2">
    <name type="scientific">Kocuria soli</name>
    <dbReference type="NCBI Taxonomy" id="2485125"/>
    <lineage>
        <taxon>Bacteria</taxon>
        <taxon>Bacillati</taxon>
        <taxon>Actinomycetota</taxon>
        <taxon>Actinomycetes</taxon>
        <taxon>Micrococcales</taxon>
        <taxon>Micrococcaceae</taxon>
        <taxon>Kocuria</taxon>
    </lineage>
</organism>
<dbReference type="AlphaFoldDB" id="A0A3N4AEA3"/>
<comment type="caution">
    <text evidence="1">The sequence shown here is derived from an EMBL/GenBank/DDBJ whole genome shotgun (WGS) entry which is preliminary data.</text>
</comment>
<dbReference type="OrthoDB" id="4125991at2"/>
<dbReference type="RefSeq" id="WP_123823806.1">
    <property type="nucleotide sequence ID" value="NZ_RKMF01000002.1"/>
</dbReference>
<sequence>MTDTVDFWFDPLCPWAWMTSRWMGEVQQVREVDVNWRIISLGILNENNPDNHHMGHGESMWLVRVVEAAAQKQGDEYRKKLYDAMGTRRHPGGMGGDESLLPIIEESLAEVGLPAELAAAKDSTEYDDALRASTEAAQKVAGKDIGTPCIAVNGVGFFGPVFTPAPKGEEAGRIWDAALTLASYPGFYELKRGREKGPDFS</sequence>
<dbReference type="InterPro" id="IPR053977">
    <property type="entry name" value="Rv2466c-like"/>
</dbReference>
<dbReference type="Proteomes" id="UP000270616">
    <property type="component" value="Unassembled WGS sequence"/>
</dbReference>
<evidence type="ECO:0000313" key="2">
    <source>
        <dbReference type="Proteomes" id="UP000270616"/>
    </source>
</evidence>
<gene>
    <name evidence="1" type="ORF">EDL96_01695</name>
</gene>